<dbReference type="KEGG" id="sphk:SKP52_06755"/>
<dbReference type="InterPro" id="IPR027275">
    <property type="entry name" value="PRC-brl_dom"/>
</dbReference>
<gene>
    <name evidence="2" type="ORF">SKP52_06755</name>
</gene>
<name>A0A0A7PGD5_9SPHN</name>
<dbReference type="Pfam" id="PF05239">
    <property type="entry name" value="PRC"/>
    <property type="match status" value="1"/>
</dbReference>
<evidence type="ECO:0000259" key="1">
    <source>
        <dbReference type="Pfam" id="PF05239"/>
    </source>
</evidence>
<sequence length="123" mass="13899">MADTLARDETHRLISSEKVEGTKVYNPQNEKLGTIANVMIDKRSGNSEYAVMEFGGLFGLGSDRYPIPWDMLTYDVDKGGYVVDIAKEKLTGAPRYARDDTPEYTDEYGRTIYGYYGLSYPML</sequence>
<feature type="domain" description="PRC-barrel" evidence="1">
    <location>
        <begin position="15"/>
        <end position="89"/>
    </location>
</feature>
<keyword evidence="3" id="KW-1185">Reference proteome</keyword>
<dbReference type="Gene3D" id="2.30.30.240">
    <property type="entry name" value="PRC-barrel domain"/>
    <property type="match status" value="1"/>
</dbReference>
<proteinExistence type="predicted"/>
<dbReference type="RefSeq" id="WP_039573087.1">
    <property type="nucleotide sequence ID" value="NZ_CP009122.1"/>
</dbReference>
<dbReference type="SUPFAM" id="SSF50346">
    <property type="entry name" value="PRC-barrel domain"/>
    <property type="match status" value="1"/>
</dbReference>
<dbReference type="PANTHER" id="PTHR36505:SF1">
    <property type="entry name" value="BLR1072 PROTEIN"/>
    <property type="match status" value="1"/>
</dbReference>
<dbReference type="EMBL" id="CP009122">
    <property type="protein sequence ID" value="AJA08273.1"/>
    <property type="molecule type" value="Genomic_DNA"/>
</dbReference>
<dbReference type="HOGENOM" id="CLU_108884_2_0_5"/>
<organism evidence="2 3">
    <name type="scientific">Sphingopyxis fribergensis</name>
    <dbReference type="NCBI Taxonomy" id="1515612"/>
    <lineage>
        <taxon>Bacteria</taxon>
        <taxon>Pseudomonadati</taxon>
        <taxon>Pseudomonadota</taxon>
        <taxon>Alphaproteobacteria</taxon>
        <taxon>Sphingomonadales</taxon>
        <taxon>Sphingomonadaceae</taxon>
        <taxon>Sphingopyxis</taxon>
    </lineage>
</organism>
<dbReference type="OrthoDB" id="7274881at2"/>
<protein>
    <submittedName>
        <fullName evidence="2">PRC-barrel protein</fullName>
    </submittedName>
</protein>
<dbReference type="Proteomes" id="UP000030907">
    <property type="component" value="Chromosome"/>
</dbReference>
<dbReference type="AlphaFoldDB" id="A0A0A7PGD5"/>
<evidence type="ECO:0000313" key="2">
    <source>
        <dbReference type="EMBL" id="AJA08273.1"/>
    </source>
</evidence>
<reference evidence="2 3" key="1">
    <citation type="journal article" date="2015" name="Int. J. Syst. Evol. Microbiol.">
        <title>Description of Sphingopyxis fribergensis sp. nov. - a soil bacterium with the ability to degrade styrene and phenylacetic acid.</title>
        <authorList>
            <person name="Oelschlagel M."/>
            <person name="Ruckert C."/>
            <person name="Kalinowski J."/>
            <person name="Schmidt G."/>
            <person name="Schlomann M."/>
            <person name="Tischler D."/>
        </authorList>
    </citation>
    <scope>NUCLEOTIDE SEQUENCE [LARGE SCALE GENOMIC DNA]</scope>
    <source>
        <strain evidence="2 3">Kp5.2</strain>
    </source>
</reference>
<dbReference type="STRING" id="1515612.SKP52_06755"/>
<evidence type="ECO:0000313" key="3">
    <source>
        <dbReference type="Proteomes" id="UP000030907"/>
    </source>
</evidence>
<accession>A0A0A7PGD5</accession>
<dbReference type="PANTHER" id="PTHR36505">
    <property type="entry name" value="BLR1072 PROTEIN"/>
    <property type="match status" value="1"/>
</dbReference>
<dbReference type="InterPro" id="IPR011033">
    <property type="entry name" value="PRC_barrel-like_sf"/>
</dbReference>